<dbReference type="EMBL" id="MT143322">
    <property type="protein sequence ID" value="QJA95530.1"/>
    <property type="molecule type" value="Genomic_DNA"/>
</dbReference>
<dbReference type="AlphaFoldDB" id="A0A6M3K3D0"/>
<feature type="region of interest" description="Disordered" evidence="1">
    <location>
        <begin position="133"/>
        <end position="154"/>
    </location>
</feature>
<evidence type="ECO:0000256" key="1">
    <source>
        <dbReference type="SAM" id="MobiDB-lite"/>
    </source>
</evidence>
<name>A0A6M3K3D0_9ZZZZ</name>
<proteinExistence type="predicted"/>
<evidence type="ECO:0000313" key="3">
    <source>
        <dbReference type="EMBL" id="QJA95530.1"/>
    </source>
</evidence>
<accession>A0A6M3K3D0</accession>
<evidence type="ECO:0000313" key="2">
    <source>
        <dbReference type="EMBL" id="QJA76853.1"/>
    </source>
</evidence>
<sequence>MDTSKTRFYKEQRGGWNGKDTIDMGVAAIHGNRGEGTRMLQIHTYKRSRGGIHTFASCAIHAAGMMTMDLFGDYSKTVATLDGVKCTEKSIKTLHTKVMAEQADAILAEARAFYAAKDAAKALNDKRDAELARQDAKPLIGDTGPTDPQFPRTDWEYEVTNGDTRLGYDEWLEHKREDAAHDQEQQAA</sequence>
<gene>
    <name evidence="2" type="ORF">MM415A01412_0001</name>
    <name evidence="3" type="ORF">MM415B05302_0003</name>
</gene>
<organism evidence="2">
    <name type="scientific">viral metagenome</name>
    <dbReference type="NCBI Taxonomy" id="1070528"/>
    <lineage>
        <taxon>unclassified sequences</taxon>
        <taxon>metagenomes</taxon>
        <taxon>organismal metagenomes</taxon>
    </lineage>
</organism>
<reference evidence="2" key="1">
    <citation type="submission" date="2020-03" db="EMBL/GenBank/DDBJ databases">
        <title>The deep terrestrial virosphere.</title>
        <authorList>
            <person name="Holmfeldt K."/>
            <person name="Nilsson E."/>
            <person name="Simone D."/>
            <person name="Lopez-Fernandez M."/>
            <person name="Wu X."/>
            <person name="de Brujin I."/>
            <person name="Lundin D."/>
            <person name="Andersson A."/>
            <person name="Bertilsson S."/>
            <person name="Dopson M."/>
        </authorList>
    </citation>
    <scope>NUCLEOTIDE SEQUENCE</scope>
    <source>
        <strain evidence="2">MM415A01412</strain>
        <strain evidence="3">MM415B05302</strain>
    </source>
</reference>
<protein>
    <submittedName>
        <fullName evidence="2">Uncharacterized protein</fullName>
    </submittedName>
</protein>
<dbReference type="EMBL" id="MT142248">
    <property type="protein sequence ID" value="QJA76853.1"/>
    <property type="molecule type" value="Genomic_DNA"/>
</dbReference>